<dbReference type="Proteomes" id="UP000005824">
    <property type="component" value="Unassembled WGS sequence"/>
</dbReference>
<protein>
    <recommendedName>
        <fullName evidence="4">Prepilin-type N-terminal cleavage/methylation domain-containing protein</fullName>
    </recommendedName>
</protein>
<dbReference type="InterPro" id="IPR012902">
    <property type="entry name" value="N_methyl_site"/>
</dbReference>
<evidence type="ECO:0008006" key="4">
    <source>
        <dbReference type="Google" id="ProtNLM"/>
    </source>
</evidence>
<keyword evidence="1" id="KW-1133">Transmembrane helix</keyword>
<dbReference type="EMBL" id="ABVL01000012">
    <property type="protein sequence ID" value="EDY18600.1"/>
    <property type="molecule type" value="Genomic_DNA"/>
</dbReference>
<evidence type="ECO:0000256" key="1">
    <source>
        <dbReference type="SAM" id="Phobius"/>
    </source>
</evidence>
<evidence type="ECO:0000313" key="3">
    <source>
        <dbReference type="Proteomes" id="UP000005824"/>
    </source>
</evidence>
<proteinExistence type="predicted"/>
<dbReference type="Pfam" id="PF07963">
    <property type="entry name" value="N_methyl"/>
    <property type="match status" value="1"/>
</dbReference>
<keyword evidence="3" id="KW-1185">Reference proteome</keyword>
<dbReference type="STRING" id="497964.CfE428DRAFT_3985"/>
<reference evidence="2 3" key="1">
    <citation type="journal article" date="2011" name="J. Bacteriol.">
        <title>Genome sequence of Chthoniobacter flavus Ellin428, an aerobic heterotrophic soil bacterium.</title>
        <authorList>
            <person name="Kant R."/>
            <person name="van Passel M.W."/>
            <person name="Palva A."/>
            <person name="Lucas S."/>
            <person name="Lapidus A."/>
            <person name="Glavina Del Rio T."/>
            <person name="Dalin E."/>
            <person name="Tice H."/>
            <person name="Bruce D."/>
            <person name="Goodwin L."/>
            <person name="Pitluck S."/>
            <person name="Larimer F.W."/>
            <person name="Land M.L."/>
            <person name="Hauser L."/>
            <person name="Sangwan P."/>
            <person name="de Vos W.M."/>
            <person name="Janssen P.H."/>
            <person name="Smidt H."/>
        </authorList>
    </citation>
    <scope>NUCLEOTIDE SEQUENCE [LARGE SCALE GENOMIC DNA]</scope>
    <source>
        <strain evidence="2 3">Ellin428</strain>
    </source>
</reference>
<keyword evidence="1" id="KW-0472">Membrane</keyword>
<sequence length="298" mass="32629" precursor="true">MSRVRSAYTLVELLVAMAIFSMVSVGLFAFASASLRMVGRNLATNHTHEVMRISDQELLYNLHASASAFQLITFDGTNYADASPTVTADQDPFTQQYISTRTNGVRFRLSASGPYKITSVSNDTKNQATTFTLDLSVNNTGQFTPAVEVGDKLVIPLISHEYDVTAASITGTTATVTVTPLLGFTIQPTIPGNFTTAYLYREVAYTVYNNQLRYHADYTGKNKSKYVLVRDKITSPKPFAVLFATATSPSSTCLNLRFSLEFYDTNYSSKKYTSGTATLQAIIPPRVQPTDVTSTNSS</sequence>
<evidence type="ECO:0000313" key="2">
    <source>
        <dbReference type="EMBL" id="EDY18600.1"/>
    </source>
</evidence>
<name>B4D4Z7_9BACT</name>
<feature type="transmembrane region" description="Helical" evidence="1">
    <location>
        <begin position="7"/>
        <end position="31"/>
    </location>
</feature>
<keyword evidence="1" id="KW-0812">Transmembrane</keyword>
<comment type="caution">
    <text evidence="2">The sequence shown here is derived from an EMBL/GenBank/DDBJ whole genome shotgun (WGS) entry which is preliminary data.</text>
</comment>
<gene>
    <name evidence="2" type="ORF">CfE428DRAFT_3985</name>
</gene>
<accession>B4D4Z7</accession>
<organism evidence="2 3">
    <name type="scientific">Chthoniobacter flavus Ellin428</name>
    <dbReference type="NCBI Taxonomy" id="497964"/>
    <lineage>
        <taxon>Bacteria</taxon>
        <taxon>Pseudomonadati</taxon>
        <taxon>Verrucomicrobiota</taxon>
        <taxon>Spartobacteria</taxon>
        <taxon>Chthoniobacterales</taxon>
        <taxon>Chthoniobacteraceae</taxon>
        <taxon>Chthoniobacter</taxon>
    </lineage>
</organism>
<dbReference type="AlphaFoldDB" id="B4D4Z7"/>
<dbReference type="InParanoid" id="B4D4Z7"/>
<dbReference type="NCBIfam" id="TIGR02532">
    <property type="entry name" value="IV_pilin_GFxxxE"/>
    <property type="match status" value="1"/>
</dbReference>
<dbReference type="RefSeq" id="WP_006981310.1">
    <property type="nucleotide sequence ID" value="NZ_ABVL01000012.1"/>
</dbReference>